<keyword evidence="3" id="KW-1185">Reference proteome</keyword>
<comment type="caution">
    <text evidence="2">The sequence shown here is derived from an EMBL/GenBank/DDBJ whole genome shotgun (WGS) entry which is preliminary data.</text>
</comment>
<reference evidence="2 3" key="1">
    <citation type="journal article" date="2019" name="Int. J. Syst. Evol. Microbiol.">
        <title>The Global Catalogue of Microorganisms (GCM) 10K type strain sequencing project: providing services to taxonomists for standard genome sequencing and annotation.</title>
        <authorList>
            <consortium name="The Broad Institute Genomics Platform"/>
            <consortium name="The Broad Institute Genome Sequencing Center for Infectious Disease"/>
            <person name="Wu L."/>
            <person name="Ma J."/>
        </authorList>
    </citation>
    <scope>NUCLEOTIDE SEQUENCE [LARGE SCALE GENOMIC DNA]</scope>
    <source>
        <strain evidence="2 3">JCM 16374</strain>
    </source>
</reference>
<gene>
    <name evidence="2" type="ORF">GCM10009864_25320</name>
</gene>
<accession>A0ABN3RPN3</accession>
<protein>
    <recommendedName>
        <fullName evidence="4">MarR family transcriptional regulator</fullName>
    </recommendedName>
</protein>
<dbReference type="RefSeq" id="WP_344575218.1">
    <property type="nucleotide sequence ID" value="NZ_BAAARK010000006.1"/>
</dbReference>
<name>A0ABN3RPN3_9ACTN</name>
<dbReference type="EMBL" id="BAAARK010000006">
    <property type="protein sequence ID" value="GAA2657735.1"/>
    <property type="molecule type" value="Genomic_DNA"/>
</dbReference>
<evidence type="ECO:0000256" key="1">
    <source>
        <dbReference type="SAM" id="MobiDB-lite"/>
    </source>
</evidence>
<evidence type="ECO:0008006" key="4">
    <source>
        <dbReference type="Google" id="ProtNLM"/>
    </source>
</evidence>
<evidence type="ECO:0000313" key="3">
    <source>
        <dbReference type="Proteomes" id="UP001500994"/>
    </source>
</evidence>
<dbReference type="Proteomes" id="UP001500994">
    <property type="component" value="Unassembled WGS sequence"/>
</dbReference>
<proteinExistence type="predicted"/>
<evidence type="ECO:0000313" key="2">
    <source>
        <dbReference type="EMBL" id="GAA2657735.1"/>
    </source>
</evidence>
<organism evidence="2 3">
    <name type="scientific">Streptomyces lunalinharesii</name>
    <dbReference type="NCBI Taxonomy" id="333384"/>
    <lineage>
        <taxon>Bacteria</taxon>
        <taxon>Bacillati</taxon>
        <taxon>Actinomycetota</taxon>
        <taxon>Actinomycetes</taxon>
        <taxon>Kitasatosporales</taxon>
        <taxon>Streptomycetaceae</taxon>
        <taxon>Streptomyces</taxon>
    </lineage>
</organism>
<feature type="compositionally biased region" description="Low complexity" evidence="1">
    <location>
        <begin position="206"/>
        <end position="220"/>
    </location>
</feature>
<feature type="region of interest" description="Disordered" evidence="1">
    <location>
        <begin position="206"/>
        <end position="226"/>
    </location>
</feature>
<sequence>MSAHIPHTQRLARTAFTVAHHLNSMRGVYRSHDIRMASDRLKQLAHLALGAADHLLDAHDLLSVARDRAEQADAPAPHHALWETGRRLELVRQLTAHGAQDCVNTSALVGGEFHRQRLLPAQPSSLSAAQQAALILTGLGHVSVDSLNDKAHTSQNGTRLTIATIRSLEARGLVTREPVILHEQRVHLKGDGYGALTAVLAHPRRTAPATALPARPAHTANHSRTR</sequence>